<proteinExistence type="predicted"/>
<protein>
    <submittedName>
        <fullName evidence="4">Uncharacterized protein</fullName>
    </submittedName>
</protein>
<dbReference type="PANTHER" id="PTHR43281:SF5">
    <property type="entry name" value="HETERODIMERIC GERANYLGERANYL PYROPHOSPHATE SYNTHASE SMALL SUBUNIT, CHLOROPLASTIC"/>
    <property type="match status" value="1"/>
</dbReference>
<sequence length="129" mass="14391">MMVGPNGYPDHGGDQGREIKVSSSQIKHVHDDQHVQSEIDILEDHKQQLHVDEGILVQYPNQIYESMCYSVLVKGAKRAPLVVCVTACELHGGNRLAALPTAFALEMVLRITVILKMALKTKFSIIQVW</sequence>
<evidence type="ECO:0000313" key="4">
    <source>
        <dbReference type="EMBL" id="CAI9281114.1"/>
    </source>
</evidence>
<dbReference type="Proteomes" id="UP001177003">
    <property type="component" value="Chromosome 4"/>
</dbReference>
<dbReference type="EMBL" id="OX465080">
    <property type="protein sequence ID" value="CAI9281114.1"/>
    <property type="molecule type" value="Genomic_DNA"/>
</dbReference>
<keyword evidence="3" id="KW-0460">Magnesium</keyword>
<dbReference type="InterPro" id="IPR008949">
    <property type="entry name" value="Isoprenoid_synthase_dom_sf"/>
</dbReference>
<dbReference type="AlphaFoldDB" id="A0AA35YVY2"/>
<organism evidence="4 5">
    <name type="scientific">Lactuca saligna</name>
    <name type="common">Willowleaf lettuce</name>
    <dbReference type="NCBI Taxonomy" id="75948"/>
    <lineage>
        <taxon>Eukaryota</taxon>
        <taxon>Viridiplantae</taxon>
        <taxon>Streptophyta</taxon>
        <taxon>Embryophyta</taxon>
        <taxon>Tracheophyta</taxon>
        <taxon>Spermatophyta</taxon>
        <taxon>Magnoliopsida</taxon>
        <taxon>eudicotyledons</taxon>
        <taxon>Gunneridae</taxon>
        <taxon>Pentapetalae</taxon>
        <taxon>asterids</taxon>
        <taxon>campanulids</taxon>
        <taxon>Asterales</taxon>
        <taxon>Asteraceae</taxon>
        <taxon>Cichorioideae</taxon>
        <taxon>Cichorieae</taxon>
        <taxon>Lactucinae</taxon>
        <taxon>Lactuca</taxon>
    </lineage>
</organism>
<gene>
    <name evidence="4" type="ORF">LSALG_LOCUS20828</name>
</gene>
<evidence type="ECO:0000256" key="3">
    <source>
        <dbReference type="ARBA" id="ARBA00022842"/>
    </source>
</evidence>
<comment type="cofactor">
    <cofactor evidence="1">
        <name>Mg(2+)</name>
        <dbReference type="ChEBI" id="CHEBI:18420"/>
    </cofactor>
</comment>
<keyword evidence="2" id="KW-0479">Metal-binding</keyword>
<name>A0AA35YVY2_LACSI</name>
<dbReference type="GO" id="GO:0046872">
    <property type="term" value="F:metal ion binding"/>
    <property type="evidence" value="ECO:0007669"/>
    <property type="project" value="UniProtKB-KW"/>
</dbReference>
<reference evidence="4" key="1">
    <citation type="submission" date="2023-04" db="EMBL/GenBank/DDBJ databases">
        <authorList>
            <person name="Vijverberg K."/>
            <person name="Xiong W."/>
            <person name="Schranz E."/>
        </authorList>
    </citation>
    <scope>NUCLEOTIDE SEQUENCE</scope>
</reference>
<evidence type="ECO:0000256" key="1">
    <source>
        <dbReference type="ARBA" id="ARBA00001946"/>
    </source>
</evidence>
<evidence type="ECO:0000256" key="2">
    <source>
        <dbReference type="ARBA" id="ARBA00022723"/>
    </source>
</evidence>
<dbReference type="GO" id="GO:0004659">
    <property type="term" value="F:prenyltransferase activity"/>
    <property type="evidence" value="ECO:0007669"/>
    <property type="project" value="TreeGrafter"/>
</dbReference>
<dbReference type="PANTHER" id="PTHR43281">
    <property type="entry name" value="FARNESYL DIPHOSPHATE SYNTHASE"/>
    <property type="match status" value="1"/>
</dbReference>
<keyword evidence="5" id="KW-1185">Reference proteome</keyword>
<dbReference type="Gene3D" id="1.10.600.10">
    <property type="entry name" value="Farnesyl Diphosphate Synthase"/>
    <property type="match status" value="1"/>
</dbReference>
<evidence type="ECO:0000313" key="5">
    <source>
        <dbReference type="Proteomes" id="UP001177003"/>
    </source>
</evidence>
<accession>A0AA35YVY2</accession>